<protein>
    <submittedName>
        <fullName evidence="2">Peptidase</fullName>
    </submittedName>
</protein>
<dbReference type="AlphaFoldDB" id="A0A5J6SRQ4"/>
<sequence>MELTELKGEYDAIFSLGNLCLTSIQLKKHNLRPYSGVLDWVASPFLSNVNQLLKNRFEGFLDYKNLRILGYADNCICVSDDANNIVSNHDFNVNTNSLEHLGSYSEVMEKYERRIKRFLKEAKKANRILFIRTEGTLEDAAVLQDVLSDLVKNDFSILLINHTSVQGLVEKNWPLEKICSVEFPNLDIWEGNHSLWEEVLSGISYKKRKFSFLNLIKK</sequence>
<dbReference type="KEGG" id="psyo:PB01_18790"/>
<dbReference type="InterPro" id="IPR014903">
    <property type="entry name" value="DUF1796"/>
</dbReference>
<keyword evidence="3" id="KW-1185">Reference proteome</keyword>
<dbReference type="Proteomes" id="UP000325517">
    <property type="component" value="Chromosome"/>
</dbReference>
<dbReference type="EMBL" id="CP031223">
    <property type="protein sequence ID" value="QFG00676.1"/>
    <property type="molecule type" value="Genomic_DNA"/>
</dbReference>
<feature type="coiled-coil region" evidence="1">
    <location>
        <begin position="101"/>
        <end position="128"/>
    </location>
</feature>
<organism evidence="2 3">
    <name type="scientific">Psychrobacillus glaciei</name>
    <dbReference type="NCBI Taxonomy" id="2283160"/>
    <lineage>
        <taxon>Bacteria</taxon>
        <taxon>Bacillati</taxon>
        <taxon>Bacillota</taxon>
        <taxon>Bacilli</taxon>
        <taxon>Bacillales</taxon>
        <taxon>Bacillaceae</taxon>
        <taxon>Psychrobacillus</taxon>
    </lineage>
</organism>
<evidence type="ECO:0000313" key="2">
    <source>
        <dbReference type="EMBL" id="QFG00676.1"/>
    </source>
</evidence>
<gene>
    <name evidence="2" type="ORF">PB01_18790</name>
</gene>
<dbReference type="OrthoDB" id="5326008at2"/>
<dbReference type="RefSeq" id="WP_151701557.1">
    <property type="nucleotide sequence ID" value="NZ_CP031223.1"/>
</dbReference>
<reference evidence="2 3" key="1">
    <citation type="submission" date="2018-07" db="EMBL/GenBank/DDBJ databases">
        <title>Complete genome sequence of Psychrobacillus sp. PB01, isolated from iceberg, and comparative genome analysis of Psychrobacillus strains.</title>
        <authorList>
            <person name="Lee P.C."/>
        </authorList>
    </citation>
    <scope>NUCLEOTIDE SEQUENCE [LARGE SCALE GENOMIC DNA]</scope>
    <source>
        <strain evidence="2 3">PB01</strain>
    </source>
</reference>
<keyword evidence="1" id="KW-0175">Coiled coil</keyword>
<dbReference type="Pfam" id="PF08795">
    <property type="entry name" value="DUF1796"/>
    <property type="match status" value="1"/>
</dbReference>
<accession>A0A5J6SRQ4</accession>
<name>A0A5J6SRQ4_9BACI</name>
<proteinExistence type="predicted"/>
<evidence type="ECO:0000256" key="1">
    <source>
        <dbReference type="SAM" id="Coils"/>
    </source>
</evidence>
<evidence type="ECO:0000313" key="3">
    <source>
        <dbReference type="Proteomes" id="UP000325517"/>
    </source>
</evidence>